<evidence type="ECO:0000256" key="8">
    <source>
        <dbReference type="ARBA" id="ARBA00022787"/>
    </source>
</evidence>
<dbReference type="EC" id="2.5.1.18" evidence="5"/>
<dbReference type="Gene3D" id="1.20.120.550">
    <property type="entry name" value="Membrane associated eicosanoid/glutathione metabolism-like domain"/>
    <property type="match status" value="1"/>
</dbReference>
<dbReference type="GeneTree" id="ENSGT00390000011980"/>
<accession>A0A3B4XSA2</accession>
<keyword evidence="12" id="KW-0496">Mitochondrion</keyword>
<keyword evidence="6" id="KW-0808">Transferase</keyword>
<evidence type="ECO:0000256" key="17">
    <source>
        <dbReference type="SAM" id="Phobius"/>
    </source>
</evidence>
<reference evidence="18" key="2">
    <citation type="submission" date="2025-09" db="UniProtKB">
        <authorList>
            <consortium name="Ensembl"/>
        </authorList>
    </citation>
    <scope>IDENTIFICATION</scope>
</reference>
<dbReference type="PANTHER" id="PTHR10689:SF6">
    <property type="entry name" value="MICROSOMAL GLUTATHIONE S-TRANSFERASE 1"/>
    <property type="match status" value="1"/>
</dbReference>
<protein>
    <recommendedName>
        <fullName evidence="15">Microsomal glutathione S-transferase 1</fullName>
        <ecNumber evidence="5">2.5.1.18</ecNumber>
    </recommendedName>
</protein>
<evidence type="ECO:0000256" key="1">
    <source>
        <dbReference type="ARBA" id="ARBA00003701"/>
    </source>
</evidence>
<dbReference type="Pfam" id="PF01124">
    <property type="entry name" value="MAPEG"/>
    <property type="match status" value="1"/>
</dbReference>
<dbReference type="SUPFAM" id="SSF161084">
    <property type="entry name" value="MAPEG domain-like"/>
    <property type="match status" value="1"/>
</dbReference>
<evidence type="ECO:0000256" key="6">
    <source>
        <dbReference type="ARBA" id="ARBA00022679"/>
    </source>
</evidence>
<dbReference type="Proteomes" id="UP000261360">
    <property type="component" value="Unplaced"/>
</dbReference>
<comment type="similarity">
    <text evidence="4">Belongs to the MAPEG family.</text>
</comment>
<dbReference type="GO" id="GO:0005741">
    <property type="term" value="C:mitochondrial outer membrane"/>
    <property type="evidence" value="ECO:0007669"/>
    <property type="project" value="UniProtKB-SubCell"/>
</dbReference>
<keyword evidence="9" id="KW-0256">Endoplasmic reticulum</keyword>
<dbReference type="STRING" id="1841481.ENSSLDP00000018480"/>
<organism evidence="18 19">
    <name type="scientific">Seriola lalandi dorsalis</name>
    <dbReference type="NCBI Taxonomy" id="1841481"/>
    <lineage>
        <taxon>Eukaryota</taxon>
        <taxon>Metazoa</taxon>
        <taxon>Chordata</taxon>
        <taxon>Craniata</taxon>
        <taxon>Vertebrata</taxon>
        <taxon>Euteleostomi</taxon>
        <taxon>Actinopterygii</taxon>
        <taxon>Neopterygii</taxon>
        <taxon>Teleostei</taxon>
        <taxon>Neoteleostei</taxon>
        <taxon>Acanthomorphata</taxon>
        <taxon>Carangaria</taxon>
        <taxon>Carangiformes</taxon>
        <taxon>Carangidae</taxon>
        <taxon>Seriola</taxon>
    </lineage>
</organism>
<evidence type="ECO:0000256" key="7">
    <source>
        <dbReference type="ARBA" id="ARBA00022692"/>
    </source>
</evidence>
<feature type="transmembrane region" description="Helical" evidence="17">
    <location>
        <begin position="12"/>
        <end position="30"/>
    </location>
</feature>
<evidence type="ECO:0000256" key="5">
    <source>
        <dbReference type="ARBA" id="ARBA00012452"/>
    </source>
</evidence>
<evidence type="ECO:0000256" key="4">
    <source>
        <dbReference type="ARBA" id="ARBA00010459"/>
    </source>
</evidence>
<comment type="function">
    <text evidence="1">Conjugation of reduced glutathione to a wide number of exogenous and endogenous hydrophobic electrophiles.</text>
</comment>
<sequence>MISPLKSMMDSQVLQSFATYATIVVLKMMLMSPLTSYFRLTRKVFANLEDTKLVSSAEDKKLVRTDPDVERVRRCHQNDLENIIPFVVVGLLYALTEPELSTALLHFRIFAGSRIFHTIAYAGALPQPSRGLSWIVGMLVTFSMAYRLLSTVLLL</sequence>
<dbReference type="InterPro" id="IPR023352">
    <property type="entry name" value="MAPEG-like_dom_sf"/>
</dbReference>
<keyword evidence="19" id="KW-1185">Reference proteome</keyword>
<evidence type="ECO:0000256" key="16">
    <source>
        <dbReference type="ARBA" id="ARBA00049385"/>
    </source>
</evidence>
<proteinExistence type="inferred from homology"/>
<evidence type="ECO:0000256" key="9">
    <source>
        <dbReference type="ARBA" id="ARBA00022824"/>
    </source>
</evidence>
<evidence type="ECO:0000313" key="18">
    <source>
        <dbReference type="Ensembl" id="ENSSLDP00000018480.1"/>
    </source>
</evidence>
<keyword evidence="13 17" id="KW-0472">Membrane</keyword>
<keyword evidence="8" id="KW-1000">Mitochondrion outer membrane</keyword>
<dbReference type="InterPro" id="IPR040162">
    <property type="entry name" value="MGST1-like"/>
</dbReference>
<dbReference type="GO" id="GO:0005789">
    <property type="term" value="C:endoplasmic reticulum membrane"/>
    <property type="evidence" value="ECO:0007669"/>
    <property type="project" value="UniProtKB-SubCell"/>
</dbReference>
<dbReference type="PANTHER" id="PTHR10689">
    <property type="entry name" value="MICROSOMAL GLUTATHIONE S-TRANSFERASE 1"/>
    <property type="match status" value="1"/>
</dbReference>
<evidence type="ECO:0000256" key="14">
    <source>
        <dbReference type="ARBA" id="ARBA00038540"/>
    </source>
</evidence>
<evidence type="ECO:0000256" key="12">
    <source>
        <dbReference type="ARBA" id="ARBA00023128"/>
    </source>
</evidence>
<dbReference type="AlphaFoldDB" id="A0A3B4XSA2"/>
<dbReference type="OrthoDB" id="193139at2759"/>
<evidence type="ECO:0000256" key="10">
    <source>
        <dbReference type="ARBA" id="ARBA00022989"/>
    </source>
</evidence>
<feature type="transmembrane region" description="Helical" evidence="17">
    <location>
        <begin position="131"/>
        <end position="149"/>
    </location>
</feature>
<keyword evidence="10 17" id="KW-1133">Transmembrane helix</keyword>
<name>A0A3B4XSA2_SERLL</name>
<keyword evidence="7 17" id="KW-0812">Transmembrane</keyword>
<evidence type="ECO:0000256" key="15">
    <source>
        <dbReference type="ARBA" id="ARBA00039397"/>
    </source>
</evidence>
<dbReference type="Ensembl" id="ENSSLDT00000019110.1">
    <property type="protein sequence ID" value="ENSSLDP00000018480.1"/>
    <property type="gene ID" value="ENSSLDG00000014540.1"/>
</dbReference>
<dbReference type="FunFam" id="1.20.120.550:FF:000002">
    <property type="entry name" value="Microsomal glutathione S-transferase 1"/>
    <property type="match status" value="1"/>
</dbReference>
<evidence type="ECO:0000256" key="3">
    <source>
        <dbReference type="ARBA" id="ARBA00004477"/>
    </source>
</evidence>
<comment type="catalytic activity">
    <reaction evidence="16">
        <text>RX + glutathione = an S-substituted glutathione + a halide anion + H(+)</text>
        <dbReference type="Rhea" id="RHEA:16437"/>
        <dbReference type="ChEBI" id="CHEBI:15378"/>
        <dbReference type="ChEBI" id="CHEBI:16042"/>
        <dbReference type="ChEBI" id="CHEBI:17792"/>
        <dbReference type="ChEBI" id="CHEBI:57925"/>
        <dbReference type="ChEBI" id="CHEBI:90779"/>
        <dbReference type="EC" id="2.5.1.18"/>
    </reaction>
    <physiologicalReaction direction="left-to-right" evidence="16">
        <dbReference type="Rhea" id="RHEA:16438"/>
    </physiologicalReaction>
</comment>
<keyword evidence="11" id="KW-0007">Acetylation</keyword>
<dbReference type="InterPro" id="IPR001129">
    <property type="entry name" value="Membr-assoc_MAPEG"/>
</dbReference>
<comment type="subunit">
    <text evidence="14">Homotrimer; The trimer binds only one molecule of glutathione.</text>
</comment>
<comment type="subcellular location">
    <subcellularLocation>
        <location evidence="3">Endoplasmic reticulum membrane</location>
        <topology evidence="3">Multi-pass membrane protein</topology>
    </subcellularLocation>
    <subcellularLocation>
        <location evidence="2">Mitochondrion outer membrane</location>
    </subcellularLocation>
</comment>
<evidence type="ECO:0000256" key="13">
    <source>
        <dbReference type="ARBA" id="ARBA00023136"/>
    </source>
</evidence>
<evidence type="ECO:0000256" key="2">
    <source>
        <dbReference type="ARBA" id="ARBA00004294"/>
    </source>
</evidence>
<dbReference type="GO" id="GO:0004364">
    <property type="term" value="F:glutathione transferase activity"/>
    <property type="evidence" value="ECO:0007669"/>
    <property type="project" value="UniProtKB-EC"/>
</dbReference>
<evidence type="ECO:0000313" key="19">
    <source>
        <dbReference type="Proteomes" id="UP000261360"/>
    </source>
</evidence>
<reference evidence="18" key="1">
    <citation type="submission" date="2025-08" db="UniProtKB">
        <authorList>
            <consortium name="Ensembl"/>
        </authorList>
    </citation>
    <scope>IDENTIFICATION</scope>
</reference>
<evidence type="ECO:0000256" key="11">
    <source>
        <dbReference type="ARBA" id="ARBA00022990"/>
    </source>
</evidence>